<dbReference type="Proteomes" id="UP000318741">
    <property type="component" value="Chromosome"/>
</dbReference>
<dbReference type="PROSITE" id="PS01227">
    <property type="entry name" value="UPF0012"/>
    <property type="match status" value="1"/>
</dbReference>
<dbReference type="InterPro" id="IPR036526">
    <property type="entry name" value="C-N_Hydrolase_sf"/>
</dbReference>
<keyword evidence="3" id="KW-0378">Hydrolase</keyword>
<feature type="domain" description="CN hydrolase" evidence="2">
    <location>
        <begin position="1"/>
        <end position="240"/>
    </location>
</feature>
<dbReference type="OrthoDB" id="2826359at2"/>
<dbReference type="EC" id="3.5.1.111" evidence="3"/>
<dbReference type="PROSITE" id="PS50263">
    <property type="entry name" value="CN_HYDROLASE"/>
    <property type="match status" value="1"/>
</dbReference>
<comment type="similarity">
    <text evidence="1">Belongs to the carbon-nitrogen hydrolase superfamily. NIT1/NIT2 family.</text>
</comment>
<dbReference type="PANTHER" id="PTHR23088:SF27">
    <property type="entry name" value="DEAMINATED GLUTATHIONE AMIDASE"/>
    <property type="match status" value="1"/>
</dbReference>
<dbReference type="Pfam" id="PF00795">
    <property type="entry name" value="CN_hydrolase"/>
    <property type="match status" value="1"/>
</dbReference>
<dbReference type="InterPro" id="IPR001110">
    <property type="entry name" value="UPF0012_CS"/>
</dbReference>
<evidence type="ECO:0000256" key="1">
    <source>
        <dbReference type="ARBA" id="ARBA00010613"/>
    </source>
</evidence>
<accession>A0A517PEZ7</accession>
<name>A0A517PEZ7_9PLAN</name>
<evidence type="ECO:0000313" key="4">
    <source>
        <dbReference type="Proteomes" id="UP000318741"/>
    </source>
</evidence>
<protein>
    <submittedName>
        <fullName evidence="3">2-oxoglutaramate amidase</fullName>
        <ecNumber evidence="3">3.5.1.111</ecNumber>
    </submittedName>
</protein>
<dbReference type="SUPFAM" id="SSF56317">
    <property type="entry name" value="Carbon-nitrogen hydrolase"/>
    <property type="match status" value="1"/>
</dbReference>
<reference evidence="3 4" key="1">
    <citation type="submission" date="2019-02" db="EMBL/GenBank/DDBJ databases">
        <title>Deep-cultivation of Planctomycetes and their phenomic and genomic characterization uncovers novel biology.</title>
        <authorList>
            <person name="Wiegand S."/>
            <person name="Jogler M."/>
            <person name="Boedeker C."/>
            <person name="Pinto D."/>
            <person name="Vollmers J."/>
            <person name="Rivas-Marin E."/>
            <person name="Kohn T."/>
            <person name="Peeters S.H."/>
            <person name="Heuer A."/>
            <person name="Rast P."/>
            <person name="Oberbeckmann S."/>
            <person name="Bunk B."/>
            <person name="Jeske O."/>
            <person name="Meyerdierks A."/>
            <person name="Storesund J.E."/>
            <person name="Kallscheuer N."/>
            <person name="Luecker S."/>
            <person name="Lage O.M."/>
            <person name="Pohl T."/>
            <person name="Merkel B.J."/>
            <person name="Hornburger P."/>
            <person name="Mueller R.-W."/>
            <person name="Bruemmer F."/>
            <person name="Labrenz M."/>
            <person name="Spormann A.M."/>
            <person name="Op den Camp H."/>
            <person name="Overmann J."/>
            <person name="Amann R."/>
            <person name="Jetten M.S.M."/>
            <person name="Mascher T."/>
            <person name="Medema M.H."/>
            <person name="Devos D.P."/>
            <person name="Kaster A.-K."/>
            <person name="Ovreas L."/>
            <person name="Rohde M."/>
            <person name="Galperin M.Y."/>
            <person name="Jogler C."/>
        </authorList>
    </citation>
    <scope>NUCLEOTIDE SEQUENCE [LARGE SCALE GENOMIC DNA]</scope>
    <source>
        <strain evidence="3 4">CA12</strain>
    </source>
</reference>
<dbReference type="GO" id="GO:0106008">
    <property type="term" value="F:2-oxoglutaramate amidase activity"/>
    <property type="evidence" value="ECO:0007669"/>
    <property type="project" value="UniProtKB-EC"/>
</dbReference>
<organism evidence="3 4">
    <name type="scientific">Alienimonas californiensis</name>
    <dbReference type="NCBI Taxonomy" id="2527989"/>
    <lineage>
        <taxon>Bacteria</taxon>
        <taxon>Pseudomonadati</taxon>
        <taxon>Planctomycetota</taxon>
        <taxon>Planctomycetia</taxon>
        <taxon>Planctomycetales</taxon>
        <taxon>Planctomycetaceae</taxon>
        <taxon>Alienimonas</taxon>
    </lineage>
</organism>
<dbReference type="KEGG" id="acaf:CA12_40810"/>
<dbReference type="RefSeq" id="WP_145360933.1">
    <property type="nucleotide sequence ID" value="NZ_CP036265.1"/>
</dbReference>
<keyword evidence="4" id="KW-1185">Reference proteome</keyword>
<gene>
    <name evidence="3" type="ORF">CA12_40810</name>
</gene>
<dbReference type="Gene3D" id="3.60.110.10">
    <property type="entry name" value="Carbon-nitrogen hydrolase"/>
    <property type="match status" value="1"/>
</dbReference>
<proteinExistence type="inferred from homology"/>
<sequence>MRIALAQMDCVVGDAAANAAKIAQFAAEAQAARCEVLFLPELATTGYAADAATAGAGAEAEAVRNAAGEHGIAVVCGWAEQAGETLHNSLTVVDAAGEPVAGYRKLFLFDGAGAWEPGTFKPGTEHVVAEFAGRRWGLSICYDLRFPELYRVLADRGATALVNCSAWPNVRWQHWDLLTRARAVENQAFFIGVNRCGTDPQNSGGPLTMAGRSRVVAPTGELLVEAGPDEEELLIADLDFAAVDAFRQLLPALPARRPELYAGH</sequence>
<dbReference type="EMBL" id="CP036265">
    <property type="protein sequence ID" value="QDT17943.1"/>
    <property type="molecule type" value="Genomic_DNA"/>
</dbReference>
<evidence type="ECO:0000313" key="3">
    <source>
        <dbReference type="EMBL" id="QDT17943.1"/>
    </source>
</evidence>
<evidence type="ECO:0000259" key="2">
    <source>
        <dbReference type="PROSITE" id="PS50263"/>
    </source>
</evidence>
<dbReference type="InterPro" id="IPR003010">
    <property type="entry name" value="C-N_Hydrolase"/>
</dbReference>
<dbReference type="PANTHER" id="PTHR23088">
    <property type="entry name" value="NITRILASE-RELATED"/>
    <property type="match status" value="1"/>
</dbReference>
<dbReference type="AlphaFoldDB" id="A0A517PEZ7"/>